<dbReference type="Gene3D" id="3.40.50.720">
    <property type="entry name" value="NAD(P)-binding Rossmann-like Domain"/>
    <property type="match status" value="1"/>
</dbReference>
<dbReference type="Pfam" id="PF13460">
    <property type="entry name" value="NAD_binding_10"/>
    <property type="match status" value="1"/>
</dbReference>
<evidence type="ECO:0000313" key="3">
    <source>
        <dbReference type="Proteomes" id="UP000304148"/>
    </source>
</evidence>
<keyword evidence="2" id="KW-0560">Oxidoreductase</keyword>
<dbReference type="SUPFAM" id="SSF51735">
    <property type="entry name" value="NAD(P)-binding Rossmann-fold domains"/>
    <property type="match status" value="1"/>
</dbReference>
<dbReference type="PANTHER" id="PTHR43355">
    <property type="entry name" value="FLAVIN REDUCTASE (NADPH)"/>
    <property type="match status" value="1"/>
</dbReference>
<dbReference type="InterPro" id="IPR051606">
    <property type="entry name" value="Polyketide_Oxido-like"/>
</dbReference>
<dbReference type="Proteomes" id="UP000304148">
    <property type="component" value="Chromosome"/>
</dbReference>
<dbReference type="GO" id="GO:0016646">
    <property type="term" value="F:oxidoreductase activity, acting on the CH-NH group of donors, NAD or NADP as acceptor"/>
    <property type="evidence" value="ECO:0007669"/>
    <property type="project" value="TreeGrafter"/>
</dbReference>
<dbReference type="EMBL" id="LS992241">
    <property type="protein sequence ID" value="SYX82389.1"/>
    <property type="molecule type" value="Genomic_DNA"/>
</dbReference>
<proteinExistence type="predicted"/>
<reference evidence="3" key="1">
    <citation type="submission" date="2018-08" db="EMBL/GenBank/DDBJ databases">
        <authorList>
            <person name="Chevrot R."/>
        </authorList>
    </citation>
    <scope>NUCLEOTIDE SEQUENCE [LARGE SCALE GENOMIC DNA]</scope>
</reference>
<dbReference type="InterPro" id="IPR016040">
    <property type="entry name" value="NAD(P)-bd_dom"/>
</dbReference>
<dbReference type="AlphaFoldDB" id="A0A383R7Q0"/>
<dbReference type="PANTHER" id="PTHR43355:SF2">
    <property type="entry name" value="FLAVIN REDUCTASE (NADPH)"/>
    <property type="match status" value="1"/>
</dbReference>
<sequence>MIMKIAVYGATGTIGQRIVNEALTRGHEVTAVVRDASRVAQSHANLTVVTGDILNSASVAERTAGHDVVISSIGPKMGEESALVEATRSLINGVKQAGVERLISVGGAGSLEVAPGVQVVDTPDFPDAWKPIALAHRDALDVYRHESTLAWTNVSPAALIEPGERTGQYRTGTDQLVVDAEGNSRISAEDFSVAILDEVENPQFTGRRFTAAY</sequence>
<dbReference type="InterPro" id="IPR036291">
    <property type="entry name" value="NAD(P)-bd_dom_sf"/>
</dbReference>
<organism evidence="2 3">
    <name type="scientific">Paenibacillus alvei</name>
    <name type="common">Bacillus alvei</name>
    <dbReference type="NCBI Taxonomy" id="44250"/>
    <lineage>
        <taxon>Bacteria</taxon>
        <taxon>Bacillati</taxon>
        <taxon>Bacillota</taxon>
        <taxon>Bacilli</taxon>
        <taxon>Bacillales</taxon>
        <taxon>Paenibacillaceae</taxon>
        <taxon>Paenibacillus</taxon>
    </lineage>
</organism>
<evidence type="ECO:0000313" key="2">
    <source>
        <dbReference type="EMBL" id="SYX82389.1"/>
    </source>
</evidence>
<gene>
    <name evidence="2" type="primary">ywnB</name>
    <name evidence="2" type="ORF">PBLR_10811</name>
</gene>
<dbReference type="CDD" id="cd05244">
    <property type="entry name" value="BVR-B_like_SDR_a"/>
    <property type="match status" value="1"/>
</dbReference>
<protein>
    <submittedName>
        <fullName evidence="2">Putative oxidoreductase</fullName>
        <ecNumber evidence="2">1.-.-.-</ecNumber>
    </submittedName>
</protein>
<accession>A0A383R7Q0</accession>
<name>A0A383R7Q0_PAEAL</name>
<evidence type="ECO:0000259" key="1">
    <source>
        <dbReference type="Pfam" id="PF13460"/>
    </source>
</evidence>
<dbReference type="EC" id="1.-.-.-" evidence="2"/>
<feature type="domain" description="NAD(P)-binding" evidence="1">
    <location>
        <begin position="9"/>
        <end position="198"/>
    </location>
</feature>